<dbReference type="AlphaFoldDB" id="A0AAW2FLZ1"/>
<accession>A0AAW2FLZ1</accession>
<keyword evidence="2" id="KW-1185">Reference proteome</keyword>
<name>A0AAW2FLZ1_9HYME</name>
<evidence type="ECO:0000313" key="1">
    <source>
        <dbReference type="EMBL" id="KAL0115796.1"/>
    </source>
</evidence>
<evidence type="ECO:0000313" key="2">
    <source>
        <dbReference type="Proteomes" id="UP001430953"/>
    </source>
</evidence>
<proteinExistence type="predicted"/>
<protein>
    <submittedName>
        <fullName evidence="1">Uncharacterized protein</fullName>
    </submittedName>
</protein>
<reference evidence="1 2" key="1">
    <citation type="submission" date="2023-03" db="EMBL/GenBank/DDBJ databases">
        <title>High recombination rates correlate with genetic variation in Cardiocondyla obscurior ants.</title>
        <authorList>
            <person name="Errbii M."/>
        </authorList>
    </citation>
    <scope>NUCLEOTIDE SEQUENCE [LARGE SCALE GENOMIC DNA]</scope>
    <source>
        <strain evidence="1">Alpha-2009</strain>
        <tissue evidence="1">Whole body</tissue>
    </source>
</reference>
<sequence length="107" mass="12313">MFSHSFSLCMYVLSCRPRLCSRIFVSRRDLFIKFWDFNLAGGNSLDAFFANDQWTTSPSERRSRPRKGILFPPDNVVIHRSVFIADLNEKRTVGGSSVAFTSRVNFL</sequence>
<organism evidence="1 2">
    <name type="scientific">Cardiocondyla obscurior</name>
    <dbReference type="NCBI Taxonomy" id="286306"/>
    <lineage>
        <taxon>Eukaryota</taxon>
        <taxon>Metazoa</taxon>
        <taxon>Ecdysozoa</taxon>
        <taxon>Arthropoda</taxon>
        <taxon>Hexapoda</taxon>
        <taxon>Insecta</taxon>
        <taxon>Pterygota</taxon>
        <taxon>Neoptera</taxon>
        <taxon>Endopterygota</taxon>
        <taxon>Hymenoptera</taxon>
        <taxon>Apocrita</taxon>
        <taxon>Aculeata</taxon>
        <taxon>Formicoidea</taxon>
        <taxon>Formicidae</taxon>
        <taxon>Myrmicinae</taxon>
        <taxon>Cardiocondyla</taxon>
    </lineage>
</organism>
<gene>
    <name evidence="1" type="ORF">PUN28_010973</name>
</gene>
<dbReference type="EMBL" id="JADYXP020000010">
    <property type="protein sequence ID" value="KAL0115796.1"/>
    <property type="molecule type" value="Genomic_DNA"/>
</dbReference>
<dbReference type="Proteomes" id="UP001430953">
    <property type="component" value="Unassembled WGS sequence"/>
</dbReference>
<comment type="caution">
    <text evidence="1">The sequence shown here is derived from an EMBL/GenBank/DDBJ whole genome shotgun (WGS) entry which is preliminary data.</text>
</comment>